<evidence type="ECO:0000313" key="8">
    <source>
        <dbReference type="Proteomes" id="UP000234789"/>
    </source>
</evidence>
<keyword evidence="3 5" id="KW-1133">Transmembrane helix</keyword>
<organism evidence="7 8">
    <name type="scientific">Paenibacillus pasadenensis</name>
    <dbReference type="NCBI Taxonomy" id="217090"/>
    <lineage>
        <taxon>Bacteria</taxon>
        <taxon>Bacillati</taxon>
        <taxon>Bacillota</taxon>
        <taxon>Bacilli</taxon>
        <taxon>Bacillales</taxon>
        <taxon>Paenibacillaceae</taxon>
        <taxon>Paenibacillus</taxon>
    </lineage>
</organism>
<feature type="transmembrane region" description="Helical" evidence="5">
    <location>
        <begin position="169"/>
        <end position="190"/>
    </location>
</feature>
<dbReference type="PANTHER" id="PTHR43077:SF5">
    <property type="entry name" value="PHAGE INFECTION PROTEIN"/>
    <property type="match status" value="1"/>
</dbReference>
<dbReference type="PANTHER" id="PTHR43077">
    <property type="entry name" value="TRANSPORT PERMEASE YVFS-RELATED"/>
    <property type="match status" value="1"/>
</dbReference>
<evidence type="ECO:0000256" key="5">
    <source>
        <dbReference type="SAM" id="Phobius"/>
    </source>
</evidence>
<comment type="caution">
    <text evidence="7">The sequence shown here is derived from an EMBL/GenBank/DDBJ whole genome shotgun (WGS) entry which is preliminary data.</text>
</comment>
<sequence length="369" mass="38912">MQVVFSIIWMTGYSGVNDRIGQLAIAVVSEDRQAGDQLAQQLVQQLPFRMEQSDSLAAARRELDEREVQMVVHIPADFTASVSDPQGKASLHYLLNESNPVMIKNVMSSVAAQITAEANGRAAAQGIQGALAAQGMPQEAAAAAAGSLAQRVEAQLESLHAVDGMNNQMVPMMLVLASWVGAMIMALNFFQSGMAVAHSTTKWQRFGVQASLTVVIAFVVSLVSAGLLAALGGQMESGFLSVWLFMLLILLSFMFVSQMVLQVLGMAGMFLNIILLSMQLVSSGAMLPRELLPSFYHGIGEWLPATRAVEGMMNLLFGGSSTGPDVLALALTGAGALLVSVAAVALKKAGAPAQRAASQPALQPEPSAR</sequence>
<evidence type="ECO:0000256" key="2">
    <source>
        <dbReference type="ARBA" id="ARBA00022692"/>
    </source>
</evidence>
<name>A0A2N5NBV0_9BACL</name>
<dbReference type="InterPro" id="IPR013525">
    <property type="entry name" value="ABC2_TM"/>
</dbReference>
<dbReference type="Pfam" id="PF12698">
    <property type="entry name" value="ABC2_membrane_3"/>
    <property type="match status" value="1"/>
</dbReference>
<feature type="transmembrane region" description="Helical" evidence="5">
    <location>
        <begin position="326"/>
        <end position="346"/>
    </location>
</feature>
<evidence type="ECO:0000256" key="1">
    <source>
        <dbReference type="ARBA" id="ARBA00004141"/>
    </source>
</evidence>
<evidence type="ECO:0000313" key="7">
    <source>
        <dbReference type="EMBL" id="PLT47808.1"/>
    </source>
</evidence>
<dbReference type="EMBL" id="NFEZ01000002">
    <property type="protein sequence ID" value="PLT47808.1"/>
    <property type="molecule type" value="Genomic_DNA"/>
</dbReference>
<dbReference type="Gene3D" id="3.40.1710.10">
    <property type="entry name" value="abc type-2 transporter like domain"/>
    <property type="match status" value="1"/>
</dbReference>
<accession>A0A2N5NBV0</accession>
<evidence type="ECO:0000259" key="6">
    <source>
        <dbReference type="Pfam" id="PF12698"/>
    </source>
</evidence>
<feature type="transmembrane region" description="Helical" evidence="5">
    <location>
        <begin position="237"/>
        <end position="256"/>
    </location>
</feature>
<reference evidence="7 8" key="1">
    <citation type="submission" date="2017-05" db="EMBL/GenBank/DDBJ databases">
        <title>Functional genome analysis of Paenibacillus pasadenensis strain R16: insights on endophytic life style and antifungal activity.</title>
        <authorList>
            <person name="Passera A."/>
            <person name="Marcolungo L."/>
            <person name="Casati P."/>
            <person name="Brasca M."/>
            <person name="Quaglino F."/>
            <person name="Delledonne M."/>
        </authorList>
    </citation>
    <scope>NUCLEOTIDE SEQUENCE [LARGE SCALE GENOMIC DNA]</scope>
    <source>
        <strain evidence="7 8">R16</strain>
    </source>
</reference>
<dbReference type="InterPro" id="IPR051328">
    <property type="entry name" value="T7SS_ABC-Transporter"/>
</dbReference>
<dbReference type="Proteomes" id="UP000234789">
    <property type="component" value="Unassembled WGS sequence"/>
</dbReference>
<dbReference type="GO" id="GO:0140359">
    <property type="term" value="F:ABC-type transporter activity"/>
    <property type="evidence" value="ECO:0007669"/>
    <property type="project" value="InterPro"/>
</dbReference>
<keyword evidence="2 5" id="KW-0812">Transmembrane</keyword>
<feature type="transmembrane region" description="Helical" evidence="5">
    <location>
        <begin position="210"/>
        <end position="231"/>
    </location>
</feature>
<keyword evidence="4 5" id="KW-0472">Membrane</keyword>
<proteinExistence type="predicted"/>
<feature type="domain" description="ABC-2 type transporter transmembrane" evidence="6">
    <location>
        <begin position="4"/>
        <end position="341"/>
    </location>
</feature>
<comment type="subcellular location">
    <subcellularLocation>
        <location evidence="1">Membrane</location>
        <topology evidence="1">Multi-pass membrane protein</topology>
    </subcellularLocation>
</comment>
<dbReference type="AlphaFoldDB" id="A0A2N5NBV0"/>
<gene>
    <name evidence="7" type="ORF">B8V81_0715</name>
</gene>
<evidence type="ECO:0000256" key="4">
    <source>
        <dbReference type="ARBA" id="ARBA00023136"/>
    </source>
</evidence>
<keyword evidence="8" id="KW-1185">Reference proteome</keyword>
<evidence type="ECO:0000256" key="3">
    <source>
        <dbReference type="ARBA" id="ARBA00022989"/>
    </source>
</evidence>
<protein>
    <recommendedName>
        <fullName evidence="6">ABC-2 type transporter transmembrane domain-containing protein</fullName>
    </recommendedName>
</protein>
<dbReference type="GO" id="GO:0016020">
    <property type="term" value="C:membrane"/>
    <property type="evidence" value="ECO:0007669"/>
    <property type="project" value="UniProtKB-SubCell"/>
</dbReference>